<proteinExistence type="predicted"/>
<evidence type="ECO:0000313" key="3">
    <source>
        <dbReference type="EMBL" id="HCE16896.1"/>
    </source>
</evidence>
<dbReference type="EMBL" id="DPBP01000017">
    <property type="protein sequence ID" value="HCE16896.1"/>
    <property type="molecule type" value="Genomic_DNA"/>
</dbReference>
<dbReference type="PANTHER" id="PTHR43194:SF5">
    <property type="entry name" value="PIMELOYL-[ACYL-CARRIER PROTEIN] METHYL ESTER ESTERASE"/>
    <property type="match status" value="1"/>
</dbReference>
<dbReference type="AlphaFoldDB" id="A0A3D1JH00"/>
<dbReference type="InterPro" id="IPR050228">
    <property type="entry name" value="Carboxylesterase_BioH"/>
</dbReference>
<feature type="domain" description="AB hydrolase-1" evidence="2">
    <location>
        <begin position="21"/>
        <end position="118"/>
    </location>
</feature>
<evidence type="ECO:0000313" key="4">
    <source>
        <dbReference type="Proteomes" id="UP000264141"/>
    </source>
</evidence>
<protein>
    <submittedName>
        <fullName evidence="3">Alpha/beta hydrolase</fullName>
    </submittedName>
</protein>
<dbReference type="PRINTS" id="PR00111">
    <property type="entry name" value="ABHYDROLASE"/>
</dbReference>
<dbReference type="SUPFAM" id="SSF53474">
    <property type="entry name" value="alpha/beta-Hydrolases"/>
    <property type="match status" value="1"/>
</dbReference>
<dbReference type="RefSeq" id="WP_062193458.1">
    <property type="nucleotide sequence ID" value="NZ_DF967965.1"/>
</dbReference>
<gene>
    <name evidence="3" type="ORF">DEQ80_03460</name>
</gene>
<organism evidence="3 4">
    <name type="scientific">Anaerolinea thermolimosa</name>
    <dbReference type="NCBI Taxonomy" id="229919"/>
    <lineage>
        <taxon>Bacteria</taxon>
        <taxon>Bacillati</taxon>
        <taxon>Chloroflexota</taxon>
        <taxon>Anaerolineae</taxon>
        <taxon>Anaerolineales</taxon>
        <taxon>Anaerolineaceae</taxon>
        <taxon>Anaerolinea</taxon>
    </lineage>
</organism>
<dbReference type="PANTHER" id="PTHR43194">
    <property type="entry name" value="HYDROLASE ALPHA/BETA FOLD FAMILY"/>
    <property type="match status" value="1"/>
</dbReference>
<keyword evidence="1" id="KW-0812">Transmembrane</keyword>
<dbReference type="Proteomes" id="UP000264141">
    <property type="component" value="Unassembled WGS sequence"/>
</dbReference>
<sequence length="262" mass="29108">MSAILLDAQIVHYEVLGRGRPLIFLHGWVGSWRYWIPVMQAASVSFRTYALDLWGFGDTAKVPLRYTLDGQVSLVERFLEQMGIGRVALVGHGLGAVVAVLLALRHPEVVDRVMAIAYPLDESRIHARLRAGNPLDLADWLLEKSPLTEPVRVEAPKTDPQAILTSLAGLSSPEVRMAGQNMNRACLLVHGVNDPAVAAPELDILARLPELIHGIHFEASGHFPMLDESSKFNRLLIDFLALGPGESPRQLQLKEEWKRRVR</sequence>
<keyword evidence="1" id="KW-0472">Membrane</keyword>
<dbReference type="GO" id="GO:0016787">
    <property type="term" value="F:hydrolase activity"/>
    <property type="evidence" value="ECO:0007669"/>
    <property type="project" value="UniProtKB-KW"/>
</dbReference>
<dbReference type="STRING" id="229919.GCA_001050195_02165"/>
<accession>A0A3D1JH00</accession>
<comment type="caution">
    <text evidence="3">The sequence shown here is derived from an EMBL/GenBank/DDBJ whole genome shotgun (WGS) entry which is preliminary data.</text>
</comment>
<dbReference type="OrthoDB" id="151598at2"/>
<evidence type="ECO:0000259" key="2">
    <source>
        <dbReference type="Pfam" id="PF00561"/>
    </source>
</evidence>
<evidence type="ECO:0000256" key="1">
    <source>
        <dbReference type="SAM" id="Phobius"/>
    </source>
</evidence>
<dbReference type="Gene3D" id="3.40.50.1820">
    <property type="entry name" value="alpha/beta hydrolase"/>
    <property type="match status" value="1"/>
</dbReference>
<feature type="transmembrane region" description="Helical" evidence="1">
    <location>
        <begin position="83"/>
        <end position="104"/>
    </location>
</feature>
<reference evidence="3 4" key="1">
    <citation type="journal article" date="2018" name="Nat. Biotechnol.">
        <title>A standardized bacterial taxonomy based on genome phylogeny substantially revises the tree of life.</title>
        <authorList>
            <person name="Parks D.H."/>
            <person name="Chuvochina M."/>
            <person name="Waite D.W."/>
            <person name="Rinke C."/>
            <person name="Skarshewski A."/>
            <person name="Chaumeil P.A."/>
            <person name="Hugenholtz P."/>
        </authorList>
    </citation>
    <scope>NUCLEOTIDE SEQUENCE [LARGE SCALE GENOMIC DNA]</scope>
    <source>
        <strain evidence="3">UBA8781</strain>
    </source>
</reference>
<name>A0A3D1JH00_9CHLR</name>
<dbReference type="InterPro" id="IPR000073">
    <property type="entry name" value="AB_hydrolase_1"/>
</dbReference>
<keyword evidence="3" id="KW-0378">Hydrolase</keyword>
<keyword evidence="1" id="KW-1133">Transmembrane helix</keyword>
<dbReference type="InterPro" id="IPR029058">
    <property type="entry name" value="AB_hydrolase_fold"/>
</dbReference>
<dbReference type="Pfam" id="PF00561">
    <property type="entry name" value="Abhydrolase_1"/>
    <property type="match status" value="1"/>
</dbReference>